<feature type="region of interest" description="Disordered" evidence="1">
    <location>
        <begin position="24"/>
        <end position="60"/>
    </location>
</feature>
<evidence type="ECO:0000313" key="3">
    <source>
        <dbReference type="Proteomes" id="UP000054721"/>
    </source>
</evidence>
<dbReference type="AlphaFoldDB" id="A0A0V1KWM8"/>
<gene>
    <name evidence="2" type="ORF">T02_6681</name>
</gene>
<organism evidence="2 3">
    <name type="scientific">Trichinella nativa</name>
    <dbReference type="NCBI Taxonomy" id="6335"/>
    <lineage>
        <taxon>Eukaryota</taxon>
        <taxon>Metazoa</taxon>
        <taxon>Ecdysozoa</taxon>
        <taxon>Nematoda</taxon>
        <taxon>Enoplea</taxon>
        <taxon>Dorylaimia</taxon>
        <taxon>Trichinellida</taxon>
        <taxon>Trichinellidae</taxon>
        <taxon>Trichinella</taxon>
    </lineage>
</organism>
<sequence length="60" mass="6386">MNISSIALENEGSHLEHRTLHVLTSTPDSGAHGGLPLATLGKDRLKSIHPHKAASQLLAR</sequence>
<accession>A0A0V1KWM8</accession>
<reference evidence="2 3" key="1">
    <citation type="submission" date="2015-05" db="EMBL/GenBank/DDBJ databases">
        <title>Evolution of Trichinella species and genotypes.</title>
        <authorList>
            <person name="Korhonen P.K."/>
            <person name="Edoardo P."/>
            <person name="Giuseppe L.R."/>
            <person name="Gasser R.B."/>
        </authorList>
    </citation>
    <scope>NUCLEOTIDE SEQUENCE [LARGE SCALE GENOMIC DNA]</scope>
    <source>
        <strain evidence="2">ISS10</strain>
    </source>
</reference>
<dbReference type="Proteomes" id="UP000054721">
    <property type="component" value="Unassembled WGS sequence"/>
</dbReference>
<protein>
    <submittedName>
        <fullName evidence="2">Uncharacterized protein</fullName>
    </submittedName>
</protein>
<name>A0A0V1KWM8_9BILA</name>
<keyword evidence="3" id="KW-1185">Reference proteome</keyword>
<proteinExistence type="predicted"/>
<comment type="caution">
    <text evidence="2">The sequence shown here is derived from an EMBL/GenBank/DDBJ whole genome shotgun (WGS) entry which is preliminary data.</text>
</comment>
<evidence type="ECO:0000256" key="1">
    <source>
        <dbReference type="SAM" id="MobiDB-lite"/>
    </source>
</evidence>
<evidence type="ECO:0000313" key="2">
    <source>
        <dbReference type="EMBL" id="KRZ51720.1"/>
    </source>
</evidence>
<dbReference type="EMBL" id="JYDW01000216">
    <property type="protein sequence ID" value="KRZ51720.1"/>
    <property type="molecule type" value="Genomic_DNA"/>
</dbReference>